<feature type="chain" id="PRO_5002131675" description="SCP domain-containing protein" evidence="2">
    <location>
        <begin position="31"/>
        <end position="484"/>
    </location>
</feature>
<evidence type="ECO:0000313" key="4">
    <source>
        <dbReference type="EMBL" id="CEL90435.1"/>
    </source>
</evidence>
<feature type="domain" description="SCP" evidence="3">
    <location>
        <begin position="391"/>
        <end position="483"/>
    </location>
</feature>
<evidence type="ECO:0000256" key="1">
    <source>
        <dbReference type="SAM" id="MobiDB-lite"/>
    </source>
</evidence>
<feature type="compositionally biased region" description="Pro residues" evidence="1">
    <location>
        <begin position="149"/>
        <end position="167"/>
    </location>
</feature>
<gene>
    <name evidence="4" type="ORF">SSV_1138</name>
</gene>
<protein>
    <recommendedName>
        <fullName evidence="3">SCP domain-containing protein</fullName>
    </recommendedName>
</protein>
<evidence type="ECO:0000256" key="2">
    <source>
        <dbReference type="SAM" id="SignalP"/>
    </source>
</evidence>
<dbReference type="RefSeq" id="WP_072074046.1">
    <property type="nucleotide sequence ID" value="NZ_CDMW01000001.1"/>
</dbReference>
<evidence type="ECO:0000259" key="3">
    <source>
        <dbReference type="Pfam" id="PF00188"/>
    </source>
</evidence>
<feature type="region of interest" description="Disordered" evidence="1">
    <location>
        <begin position="248"/>
        <end position="269"/>
    </location>
</feature>
<dbReference type="AlphaFoldDB" id="A0A0B7GNS7"/>
<dbReference type="Pfam" id="PF00188">
    <property type="entry name" value="CAP"/>
    <property type="match status" value="1"/>
</dbReference>
<dbReference type="Proteomes" id="UP000183504">
    <property type="component" value="Unassembled WGS sequence"/>
</dbReference>
<dbReference type="InterPro" id="IPR014044">
    <property type="entry name" value="CAP_dom"/>
</dbReference>
<organism evidence="4 5">
    <name type="scientific">Streptococcus sanguinis</name>
    <dbReference type="NCBI Taxonomy" id="1305"/>
    <lineage>
        <taxon>Bacteria</taxon>
        <taxon>Bacillati</taxon>
        <taxon>Bacillota</taxon>
        <taxon>Bacilli</taxon>
        <taxon>Lactobacillales</taxon>
        <taxon>Streptococcaceae</taxon>
        <taxon>Streptococcus</taxon>
    </lineage>
</organism>
<feature type="compositionally biased region" description="Basic and acidic residues" evidence="1">
    <location>
        <begin position="196"/>
        <end position="209"/>
    </location>
</feature>
<feature type="compositionally biased region" description="Basic and acidic residues" evidence="1">
    <location>
        <begin position="168"/>
        <end position="177"/>
    </location>
</feature>
<sequence>MKLKRKHFSTLILIGAAALLTFVTTEQAKAAEYSRSPSHYYQPGYRYYNRRGYDYGYGYGRYPGYFNPWYRSDIFYWNGSYFYKDKDGDYYIYRNGKWELYYQDGFNKLKNDPHYRYENGYHYYVLDDGSYYYYQNGQWIYVKKAEEPSPTPTPDPEPSPDPQPQPEPKPEPDKPETPDWAPKPNIDYSKLPKPLYRPDDPRMKSDPRFVDDNGAYYYRVHLGDENPDGIDGYYKWMGDRWKLFNGTDLDDPALDPNNHSNPKDDEYNYDDNASSVKLYSENVVGTGKAGEALPFKNKEEFIDYVQKQLAPKMLDNAGYECKVTYEIEEEDVFKQAVEHAWARDYVLTANLTSSVKGYEKTEFGSIKFIYRVEKTEDSNFPDIDKAKAAFAAINAARKEQNLPELTWSDDIYNNQSLPTANKLAVSYDSDAGITFRREDDASVVASKWLKSGNRELLLSPDAKEGAVACVLAGDGTYYWIFNYK</sequence>
<accession>A0A0B7GNS7</accession>
<name>A0A0B7GNS7_STRSA</name>
<evidence type="ECO:0000313" key="5">
    <source>
        <dbReference type="Proteomes" id="UP000183504"/>
    </source>
</evidence>
<proteinExistence type="predicted"/>
<feature type="signal peptide" evidence="2">
    <location>
        <begin position="1"/>
        <end position="30"/>
    </location>
</feature>
<feature type="region of interest" description="Disordered" evidence="1">
    <location>
        <begin position="146"/>
        <end position="209"/>
    </location>
</feature>
<reference evidence="4 5" key="1">
    <citation type="submission" date="2015-01" db="EMBL/GenBank/DDBJ databases">
        <authorList>
            <person name="Pelicic Vladimir"/>
        </authorList>
    </citation>
    <scope>NUCLEOTIDE SEQUENCE [LARGE SCALE GENOMIC DNA]</scope>
    <source>
        <strain evidence="4 5">2908</strain>
    </source>
</reference>
<keyword evidence="2" id="KW-0732">Signal</keyword>
<dbReference type="EMBL" id="CDMW01000001">
    <property type="protein sequence ID" value="CEL90435.1"/>
    <property type="molecule type" value="Genomic_DNA"/>
</dbReference>